<sequence>MTSMISKETVEHISQLARIDLTDDEKKRFGKELAAILEFVEALNEVDTSSTVPMSGGTRMSNIMRKDHEGSGILEGKADELRRAARASKKSYIEVPNVFES</sequence>
<dbReference type="Proteomes" id="UP000178574">
    <property type="component" value="Unassembled WGS sequence"/>
</dbReference>
<dbReference type="InterPro" id="IPR003837">
    <property type="entry name" value="GatC"/>
</dbReference>
<comment type="catalytic activity">
    <reaction evidence="1">
        <text>L-glutamyl-tRNA(Gln) + L-glutamine + ATP + H2O = L-glutaminyl-tRNA(Gln) + L-glutamate + ADP + phosphate + H(+)</text>
        <dbReference type="Rhea" id="RHEA:17521"/>
        <dbReference type="Rhea" id="RHEA-COMP:9681"/>
        <dbReference type="Rhea" id="RHEA-COMP:9684"/>
        <dbReference type="ChEBI" id="CHEBI:15377"/>
        <dbReference type="ChEBI" id="CHEBI:15378"/>
        <dbReference type="ChEBI" id="CHEBI:29985"/>
        <dbReference type="ChEBI" id="CHEBI:30616"/>
        <dbReference type="ChEBI" id="CHEBI:43474"/>
        <dbReference type="ChEBI" id="CHEBI:58359"/>
        <dbReference type="ChEBI" id="CHEBI:78520"/>
        <dbReference type="ChEBI" id="CHEBI:78521"/>
        <dbReference type="ChEBI" id="CHEBI:456216"/>
    </reaction>
</comment>
<dbReference type="AlphaFoldDB" id="A0A1G2KBT5"/>
<dbReference type="GO" id="GO:0070681">
    <property type="term" value="P:glutaminyl-tRNAGln biosynthesis via transamidation"/>
    <property type="evidence" value="ECO:0007669"/>
    <property type="project" value="TreeGrafter"/>
</dbReference>
<gene>
    <name evidence="1" type="primary">gatC</name>
    <name evidence="3" type="ORF">A2847_02670</name>
</gene>
<dbReference type="SUPFAM" id="SSF141000">
    <property type="entry name" value="Glu-tRNAGln amidotransferase C subunit"/>
    <property type="match status" value="1"/>
</dbReference>
<dbReference type="Gene3D" id="1.10.20.60">
    <property type="entry name" value="Glu-tRNAGln amidotransferase C subunit, N-terminal domain"/>
    <property type="match status" value="1"/>
</dbReference>
<dbReference type="EC" id="6.3.5.-" evidence="1"/>
<keyword evidence="1" id="KW-0648">Protein biosynthesis</keyword>
<dbReference type="PANTHER" id="PTHR15004">
    <property type="entry name" value="GLUTAMYL-TRNA(GLN) AMIDOTRANSFERASE SUBUNIT C, MITOCHONDRIAL"/>
    <property type="match status" value="1"/>
</dbReference>
<dbReference type="EMBL" id="MHQD01000004">
    <property type="protein sequence ID" value="OGZ96887.1"/>
    <property type="molecule type" value="Genomic_DNA"/>
</dbReference>
<dbReference type="NCBIfam" id="TIGR00135">
    <property type="entry name" value="gatC"/>
    <property type="match status" value="1"/>
</dbReference>
<comment type="similarity">
    <text evidence="1">Belongs to the GatC family.</text>
</comment>
<organism evidence="3 4">
    <name type="scientific">Candidatus Sungbacteria bacterium RIFCSPHIGHO2_01_FULL_50_25</name>
    <dbReference type="NCBI Taxonomy" id="1802265"/>
    <lineage>
        <taxon>Bacteria</taxon>
        <taxon>Candidatus Sungiibacteriota</taxon>
    </lineage>
</organism>
<dbReference type="GO" id="GO:0006412">
    <property type="term" value="P:translation"/>
    <property type="evidence" value="ECO:0007669"/>
    <property type="project" value="UniProtKB-UniRule"/>
</dbReference>
<name>A0A1G2KBT5_9BACT</name>
<evidence type="ECO:0000313" key="4">
    <source>
        <dbReference type="Proteomes" id="UP000178574"/>
    </source>
</evidence>
<evidence type="ECO:0000256" key="2">
    <source>
        <dbReference type="SAM" id="MobiDB-lite"/>
    </source>
</evidence>
<comment type="function">
    <text evidence="1">Allows the formation of correctly charged Asn-tRNA(Asn) or Gln-tRNA(Gln) through the transamidation of misacylated Asp-tRNA(Asn) or Glu-tRNA(Gln) in organisms which lack either or both of asparaginyl-tRNA or glutaminyl-tRNA synthetases. The reaction takes place in the presence of glutamine and ATP through an activated phospho-Asp-tRNA(Asn) or phospho-Glu-tRNA(Gln).</text>
</comment>
<dbReference type="GO" id="GO:0005524">
    <property type="term" value="F:ATP binding"/>
    <property type="evidence" value="ECO:0007669"/>
    <property type="project" value="UniProtKB-KW"/>
</dbReference>
<protein>
    <recommendedName>
        <fullName evidence="1">Aspartyl/glutamyl-tRNA(Asn/Gln) amidotransferase subunit C</fullName>
        <shortName evidence="1">Asp/Glu-ADT subunit C</shortName>
        <ecNumber evidence="1">6.3.5.-</ecNumber>
    </recommendedName>
</protein>
<dbReference type="GO" id="GO:0006450">
    <property type="term" value="P:regulation of translational fidelity"/>
    <property type="evidence" value="ECO:0007669"/>
    <property type="project" value="InterPro"/>
</dbReference>
<keyword evidence="1" id="KW-0067">ATP-binding</keyword>
<feature type="compositionally biased region" description="Polar residues" evidence="2">
    <location>
        <begin position="50"/>
        <end position="61"/>
    </location>
</feature>
<dbReference type="GO" id="GO:0050566">
    <property type="term" value="F:asparaginyl-tRNA synthase (glutamine-hydrolyzing) activity"/>
    <property type="evidence" value="ECO:0007669"/>
    <property type="project" value="RHEA"/>
</dbReference>
<keyword evidence="1" id="KW-0436">Ligase</keyword>
<comment type="caution">
    <text evidence="3">The sequence shown here is derived from an EMBL/GenBank/DDBJ whole genome shotgun (WGS) entry which is preliminary data.</text>
</comment>
<evidence type="ECO:0000313" key="3">
    <source>
        <dbReference type="EMBL" id="OGZ96887.1"/>
    </source>
</evidence>
<proteinExistence type="inferred from homology"/>
<comment type="subunit">
    <text evidence="1">Heterotrimer of A, B and C subunits.</text>
</comment>
<feature type="region of interest" description="Disordered" evidence="2">
    <location>
        <begin position="50"/>
        <end position="71"/>
    </location>
</feature>
<reference evidence="3 4" key="1">
    <citation type="journal article" date="2016" name="Nat. Commun.">
        <title>Thousands of microbial genomes shed light on interconnected biogeochemical processes in an aquifer system.</title>
        <authorList>
            <person name="Anantharaman K."/>
            <person name="Brown C.T."/>
            <person name="Hug L.A."/>
            <person name="Sharon I."/>
            <person name="Castelle C.J."/>
            <person name="Probst A.J."/>
            <person name="Thomas B.C."/>
            <person name="Singh A."/>
            <person name="Wilkins M.J."/>
            <person name="Karaoz U."/>
            <person name="Brodie E.L."/>
            <person name="Williams K.H."/>
            <person name="Hubbard S.S."/>
            <person name="Banfield J.F."/>
        </authorList>
    </citation>
    <scope>NUCLEOTIDE SEQUENCE [LARGE SCALE GENOMIC DNA]</scope>
</reference>
<dbReference type="HAMAP" id="MF_00122">
    <property type="entry name" value="GatC"/>
    <property type="match status" value="1"/>
</dbReference>
<dbReference type="Pfam" id="PF02686">
    <property type="entry name" value="GatC"/>
    <property type="match status" value="1"/>
</dbReference>
<dbReference type="GO" id="GO:0050567">
    <property type="term" value="F:glutaminyl-tRNA synthase (glutamine-hydrolyzing) activity"/>
    <property type="evidence" value="ECO:0007669"/>
    <property type="project" value="UniProtKB-UniRule"/>
</dbReference>
<dbReference type="PANTHER" id="PTHR15004:SF0">
    <property type="entry name" value="GLUTAMYL-TRNA(GLN) AMIDOTRANSFERASE SUBUNIT C, MITOCHONDRIAL"/>
    <property type="match status" value="1"/>
</dbReference>
<dbReference type="InterPro" id="IPR036113">
    <property type="entry name" value="Asp/Glu-ADT_sf_sub_c"/>
</dbReference>
<accession>A0A1G2KBT5</accession>
<evidence type="ECO:0000256" key="1">
    <source>
        <dbReference type="HAMAP-Rule" id="MF_00122"/>
    </source>
</evidence>
<comment type="catalytic activity">
    <reaction evidence="1">
        <text>L-aspartyl-tRNA(Asn) + L-glutamine + ATP + H2O = L-asparaginyl-tRNA(Asn) + L-glutamate + ADP + phosphate + 2 H(+)</text>
        <dbReference type="Rhea" id="RHEA:14513"/>
        <dbReference type="Rhea" id="RHEA-COMP:9674"/>
        <dbReference type="Rhea" id="RHEA-COMP:9677"/>
        <dbReference type="ChEBI" id="CHEBI:15377"/>
        <dbReference type="ChEBI" id="CHEBI:15378"/>
        <dbReference type="ChEBI" id="CHEBI:29985"/>
        <dbReference type="ChEBI" id="CHEBI:30616"/>
        <dbReference type="ChEBI" id="CHEBI:43474"/>
        <dbReference type="ChEBI" id="CHEBI:58359"/>
        <dbReference type="ChEBI" id="CHEBI:78515"/>
        <dbReference type="ChEBI" id="CHEBI:78516"/>
        <dbReference type="ChEBI" id="CHEBI:456216"/>
    </reaction>
</comment>
<keyword evidence="1" id="KW-0547">Nucleotide-binding</keyword>